<keyword evidence="1" id="KW-1133">Transmembrane helix</keyword>
<dbReference type="InterPro" id="IPR020269">
    <property type="entry name" value="Phage_Mu_Releasin"/>
</dbReference>
<sequence>MEWETVRSNWAVIWAVLMSGVNIVQLLLAKTYARREELEKVSSRLNILEHAVDGLPTRQELHQLQLEMSNLRGELRELAPSIRQVSRISDLLLENELKEKN</sequence>
<proteinExistence type="predicted"/>
<keyword evidence="1" id="KW-0812">Transmembrane</keyword>
<name>A0A447UW85_CITKO</name>
<protein>
    <submittedName>
        <fullName evidence="2">Prophage membrane protein</fullName>
    </submittedName>
</protein>
<evidence type="ECO:0000256" key="1">
    <source>
        <dbReference type="SAM" id="Phobius"/>
    </source>
</evidence>
<feature type="transmembrane region" description="Helical" evidence="1">
    <location>
        <begin position="12"/>
        <end position="33"/>
    </location>
</feature>
<organism evidence="2 3">
    <name type="scientific">Citrobacter koseri</name>
    <name type="common">Citrobacter diversus</name>
    <dbReference type="NCBI Taxonomy" id="545"/>
    <lineage>
        <taxon>Bacteria</taxon>
        <taxon>Pseudomonadati</taxon>
        <taxon>Pseudomonadota</taxon>
        <taxon>Gammaproteobacteria</taxon>
        <taxon>Enterobacterales</taxon>
        <taxon>Enterobacteriaceae</taxon>
        <taxon>Citrobacter</taxon>
    </lineage>
</organism>
<dbReference type="EMBL" id="LR134204">
    <property type="protein sequence ID" value="VEB94875.1"/>
    <property type="molecule type" value="Genomic_DNA"/>
</dbReference>
<dbReference type="Proteomes" id="UP000270272">
    <property type="component" value="Chromosome"/>
</dbReference>
<reference evidence="2 3" key="1">
    <citation type="submission" date="2018-12" db="EMBL/GenBank/DDBJ databases">
        <authorList>
            <consortium name="Pathogen Informatics"/>
        </authorList>
    </citation>
    <scope>NUCLEOTIDE SEQUENCE [LARGE SCALE GENOMIC DNA]</scope>
    <source>
        <strain evidence="2 3">NCTC11075</strain>
    </source>
</reference>
<accession>A0A447UW85</accession>
<dbReference type="AlphaFoldDB" id="A0A447UW85"/>
<evidence type="ECO:0000313" key="2">
    <source>
        <dbReference type="EMBL" id="VEB94875.1"/>
    </source>
</evidence>
<evidence type="ECO:0000313" key="3">
    <source>
        <dbReference type="Proteomes" id="UP000270272"/>
    </source>
</evidence>
<dbReference type="Pfam" id="PF10805">
    <property type="entry name" value="DUF2730"/>
    <property type="match status" value="1"/>
</dbReference>
<gene>
    <name evidence="2" type="ORF">NCTC11075_05809</name>
</gene>
<keyword evidence="1" id="KW-0472">Membrane</keyword>